<evidence type="ECO:0008006" key="3">
    <source>
        <dbReference type="Google" id="ProtNLM"/>
    </source>
</evidence>
<dbReference type="PANTHER" id="PTHR33116:SF78">
    <property type="entry name" value="OS12G0587133 PROTEIN"/>
    <property type="match status" value="1"/>
</dbReference>
<organism evidence="1 2">
    <name type="scientific">Vitis vinifera</name>
    <name type="common">Grape</name>
    <dbReference type="NCBI Taxonomy" id="29760"/>
    <lineage>
        <taxon>Eukaryota</taxon>
        <taxon>Viridiplantae</taxon>
        <taxon>Streptophyta</taxon>
        <taxon>Embryophyta</taxon>
        <taxon>Tracheophyta</taxon>
        <taxon>Spermatophyta</taxon>
        <taxon>Magnoliopsida</taxon>
        <taxon>eudicotyledons</taxon>
        <taxon>Gunneridae</taxon>
        <taxon>Pentapetalae</taxon>
        <taxon>rosids</taxon>
        <taxon>Vitales</taxon>
        <taxon>Vitaceae</taxon>
        <taxon>Viteae</taxon>
        <taxon>Vitis</taxon>
    </lineage>
</organism>
<dbReference type="AlphaFoldDB" id="A0A438DZU5"/>
<protein>
    <recommendedName>
        <fullName evidence="3">Reverse transcriptase domain-containing protein</fullName>
    </recommendedName>
</protein>
<evidence type="ECO:0000313" key="2">
    <source>
        <dbReference type="Proteomes" id="UP000288805"/>
    </source>
</evidence>
<dbReference type="Proteomes" id="UP000288805">
    <property type="component" value="Unassembled WGS sequence"/>
</dbReference>
<dbReference type="PANTHER" id="PTHR33116">
    <property type="entry name" value="REVERSE TRANSCRIPTASE ZINC-BINDING DOMAIN-CONTAINING PROTEIN-RELATED-RELATED"/>
    <property type="match status" value="1"/>
</dbReference>
<proteinExistence type="predicted"/>
<dbReference type="EMBL" id="QGNW01001448">
    <property type="protein sequence ID" value="RVW40930.1"/>
    <property type="molecule type" value="Genomic_DNA"/>
</dbReference>
<gene>
    <name evidence="1" type="ORF">CK203_076996</name>
</gene>
<evidence type="ECO:0000313" key="1">
    <source>
        <dbReference type="EMBL" id="RVW40930.1"/>
    </source>
</evidence>
<sequence>MRWLTTGKRGKKRGWCASWILRKPTTTSVGVFYEGLEKMGFGVRVGWIGCGGVSQRQNFLSLLTGLQQASSPVLRGNFISGCRLRGRGDAEIMVSHLLFADDTIIFCEASKDQAARIGSFPVKYLGLPLGARHKALPMWDGVEEEMRRRTCPMPKSVVKRLEKLQRDSLWGGGNTGRKIHLVNWKVVCTQKEKGGLGIRRIGSLNKALLGQVDLEICRREGGLVEEGNLG</sequence>
<accession>A0A438DZU5</accession>
<comment type="caution">
    <text evidence="1">The sequence shown here is derived from an EMBL/GenBank/DDBJ whole genome shotgun (WGS) entry which is preliminary data.</text>
</comment>
<reference evidence="1 2" key="1">
    <citation type="journal article" date="2018" name="PLoS Genet.">
        <title>Population sequencing reveals clonal diversity and ancestral inbreeding in the grapevine cultivar Chardonnay.</title>
        <authorList>
            <person name="Roach M.J."/>
            <person name="Johnson D.L."/>
            <person name="Bohlmann J."/>
            <person name="van Vuuren H.J."/>
            <person name="Jones S.J."/>
            <person name="Pretorius I.S."/>
            <person name="Schmidt S.A."/>
            <person name="Borneman A.R."/>
        </authorList>
    </citation>
    <scope>NUCLEOTIDE SEQUENCE [LARGE SCALE GENOMIC DNA]</scope>
    <source>
        <strain evidence="2">cv. Chardonnay</strain>
        <tissue evidence="1">Leaf</tissue>
    </source>
</reference>
<name>A0A438DZU5_VITVI</name>